<dbReference type="PIRSF" id="PIRSF004557">
    <property type="entry name" value="SecY"/>
    <property type="match status" value="1"/>
</dbReference>
<evidence type="ECO:0000256" key="9">
    <source>
        <dbReference type="HAMAP-Rule" id="MF_01465"/>
    </source>
</evidence>
<evidence type="ECO:0000256" key="7">
    <source>
        <dbReference type="ARBA" id="ARBA00023010"/>
    </source>
</evidence>
<dbReference type="PANTHER" id="PTHR10906">
    <property type="entry name" value="SECY/SEC61-ALPHA FAMILY MEMBER"/>
    <property type="match status" value="1"/>
</dbReference>
<gene>
    <name evidence="9 13" type="primary">secY</name>
    <name evidence="13" type="ORF">ACFFF6_03840</name>
</gene>
<keyword evidence="4 9" id="KW-0812">Transmembrane</keyword>
<evidence type="ECO:0000256" key="5">
    <source>
        <dbReference type="ARBA" id="ARBA00022927"/>
    </source>
</evidence>
<dbReference type="Pfam" id="PF00344">
    <property type="entry name" value="SecY"/>
    <property type="match status" value="1"/>
</dbReference>
<evidence type="ECO:0000256" key="3">
    <source>
        <dbReference type="ARBA" id="ARBA00022448"/>
    </source>
</evidence>
<dbReference type="SUPFAM" id="SSF103491">
    <property type="entry name" value="Preprotein translocase SecY subunit"/>
    <property type="match status" value="1"/>
</dbReference>
<keyword evidence="14" id="KW-1185">Reference proteome</keyword>
<organism evidence="13 14">
    <name type="scientific">Brachybacterium hainanense</name>
    <dbReference type="NCBI Taxonomy" id="1541174"/>
    <lineage>
        <taxon>Bacteria</taxon>
        <taxon>Bacillati</taxon>
        <taxon>Actinomycetota</taxon>
        <taxon>Actinomycetes</taxon>
        <taxon>Micrococcales</taxon>
        <taxon>Dermabacteraceae</taxon>
        <taxon>Brachybacterium</taxon>
    </lineage>
</organism>
<keyword evidence="8 9" id="KW-0472">Membrane</keyword>
<evidence type="ECO:0000256" key="12">
    <source>
        <dbReference type="RuleBase" id="RU004349"/>
    </source>
</evidence>
<dbReference type="HAMAP" id="MF_01465">
    <property type="entry name" value="SecY"/>
    <property type="match status" value="1"/>
</dbReference>
<comment type="subunit">
    <text evidence="9">Component of the Sec protein translocase complex. Heterotrimer consisting of SecY, SecE and SecG subunits. The heterotrimers can form oligomers, although 1 heterotrimer is thought to be able to translocate proteins. Interacts with the ribosome. Interacts with SecDF, and other proteins may be involved. Interacts with SecA.</text>
</comment>
<comment type="similarity">
    <text evidence="2 9 12">Belongs to the SecY/SEC61-alpha family.</text>
</comment>
<keyword evidence="6 9" id="KW-1133">Transmembrane helix</keyword>
<evidence type="ECO:0000256" key="11">
    <source>
        <dbReference type="RuleBase" id="RU003484"/>
    </source>
</evidence>
<keyword evidence="7 9" id="KW-0811">Translocation</keyword>
<feature type="transmembrane region" description="Helical" evidence="9">
    <location>
        <begin position="310"/>
        <end position="330"/>
    </location>
</feature>
<comment type="function">
    <text evidence="9 10">The central subunit of the protein translocation channel SecYEG. Consists of two halves formed by TMs 1-5 and 6-10. These two domains form a lateral gate at the front which open onto the bilayer between TMs 2 and 7, and are clamped together by SecE at the back. The channel is closed by both a pore ring composed of hydrophobic SecY resides and a short helix (helix 2A) on the extracellular side of the membrane which forms a plug. The plug probably moves laterally to allow the channel to open. The ring and the pore may move independently.</text>
</comment>
<dbReference type="Gene3D" id="1.10.3370.10">
    <property type="entry name" value="SecY subunit domain"/>
    <property type="match status" value="1"/>
</dbReference>
<dbReference type="PROSITE" id="PS00755">
    <property type="entry name" value="SECY_1"/>
    <property type="match status" value="1"/>
</dbReference>
<dbReference type="InterPro" id="IPR023201">
    <property type="entry name" value="SecY_dom_sf"/>
</dbReference>
<evidence type="ECO:0000256" key="4">
    <source>
        <dbReference type="ARBA" id="ARBA00022692"/>
    </source>
</evidence>
<dbReference type="InterPro" id="IPR002208">
    <property type="entry name" value="SecY/SEC61-alpha"/>
</dbReference>
<dbReference type="InterPro" id="IPR030659">
    <property type="entry name" value="SecY_CS"/>
</dbReference>
<keyword evidence="5 9" id="KW-0653">Protein transport</keyword>
<evidence type="ECO:0000256" key="8">
    <source>
        <dbReference type="ARBA" id="ARBA00023136"/>
    </source>
</evidence>
<feature type="transmembrane region" description="Helical" evidence="9">
    <location>
        <begin position="188"/>
        <end position="208"/>
    </location>
</feature>
<evidence type="ECO:0000256" key="2">
    <source>
        <dbReference type="ARBA" id="ARBA00005751"/>
    </source>
</evidence>
<sequence>MNAFIRAFRTPELRAKIFFTLALLAVYRLGVFIPTPGFDYTNVSICAEPTTSGGTSVLGMVNLFSGGALLQLSIFSLGVMPYITASIIVQLLRVVIPRFEALHKEGQAGTAKLTQYTRYLTIGLAILQATTIITLVRSGNFFVGCTLDVIPDQSIPTLLGMVLTMTVGTVMIMWMGEVITERGIGNGMSLLIFTSIAASFPGAMGQIFELQGWMTFSLVILVALVVMVGVVFVEQSQRRIPVQYAKRMVGRRMYGGTSTYIPIKVNQAGVIPVIFAASILALPQLATSFAKDASAPWVQWVNSHLVMGASFSWIYATVYVLLIIFFAFFYTSITFNAEEIADNMKKYGGFVPGVRAGRPTERYLQYVINRIQTPGAVYLAVISLIPLFALVFLGASQDFPLGGASLLIIIGVGLDTVKQIDAKLQQHHYEGILR</sequence>
<evidence type="ECO:0000256" key="1">
    <source>
        <dbReference type="ARBA" id="ARBA00004141"/>
    </source>
</evidence>
<feature type="transmembrane region" description="Helical" evidence="9">
    <location>
        <begin position="214"/>
        <end position="233"/>
    </location>
</feature>
<dbReference type="NCBIfam" id="TIGR00967">
    <property type="entry name" value="3a0501s007"/>
    <property type="match status" value="1"/>
</dbReference>
<evidence type="ECO:0000256" key="10">
    <source>
        <dbReference type="RuleBase" id="RU000537"/>
    </source>
</evidence>
<evidence type="ECO:0000313" key="14">
    <source>
        <dbReference type="Proteomes" id="UP001589793"/>
    </source>
</evidence>
<dbReference type="PROSITE" id="PS00756">
    <property type="entry name" value="SECY_2"/>
    <property type="match status" value="1"/>
</dbReference>
<feature type="transmembrane region" description="Helical" evidence="9">
    <location>
        <begin position="68"/>
        <end position="95"/>
    </location>
</feature>
<comment type="caution">
    <text evidence="9">Lacks conserved residue(s) required for the propagation of feature annotation.</text>
</comment>
<accession>A0ABV6R7Y6</accession>
<proteinExistence type="inferred from homology"/>
<comment type="caution">
    <text evidence="13">The sequence shown here is derived from an EMBL/GenBank/DDBJ whole genome shotgun (WGS) entry which is preliminary data.</text>
</comment>
<feature type="transmembrane region" description="Helical" evidence="9">
    <location>
        <begin position="155"/>
        <end position="176"/>
    </location>
</feature>
<keyword evidence="3 9" id="KW-0813">Transport</keyword>
<reference evidence="13 14" key="1">
    <citation type="submission" date="2024-09" db="EMBL/GenBank/DDBJ databases">
        <authorList>
            <person name="Sun Q."/>
            <person name="Mori K."/>
        </authorList>
    </citation>
    <scope>NUCLEOTIDE SEQUENCE [LARGE SCALE GENOMIC DNA]</scope>
    <source>
        <strain evidence="13 14">CICC 10874</strain>
    </source>
</reference>
<feature type="transmembrane region" description="Helical" evidence="9">
    <location>
        <begin position="116"/>
        <end position="135"/>
    </location>
</feature>
<evidence type="ECO:0000313" key="13">
    <source>
        <dbReference type="EMBL" id="MFC0673085.1"/>
    </source>
</evidence>
<dbReference type="Proteomes" id="UP001589793">
    <property type="component" value="Unassembled WGS sequence"/>
</dbReference>
<keyword evidence="9" id="KW-1003">Cell membrane</keyword>
<dbReference type="InterPro" id="IPR026593">
    <property type="entry name" value="SecY"/>
</dbReference>
<feature type="transmembrane region" description="Helical" evidence="9">
    <location>
        <begin position="270"/>
        <end position="290"/>
    </location>
</feature>
<comment type="subcellular location">
    <subcellularLocation>
        <location evidence="9">Cell membrane</location>
        <topology evidence="9">Multi-pass membrane protein</topology>
    </subcellularLocation>
    <subcellularLocation>
        <location evidence="1 11">Membrane</location>
        <topology evidence="1 11">Multi-pass membrane protein</topology>
    </subcellularLocation>
</comment>
<feature type="transmembrane region" description="Helical" evidence="9">
    <location>
        <begin position="375"/>
        <end position="393"/>
    </location>
</feature>
<protein>
    <recommendedName>
        <fullName evidence="9 10">Protein translocase subunit SecY</fullName>
    </recommendedName>
</protein>
<name>A0ABV6R7Y6_9MICO</name>
<dbReference type="EMBL" id="JBHLSV010000003">
    <property type="protein sequence ID" value="MFC0673085.1"/>
    <property type="molecule type" value="Genomic_DNA"/>
</dbReference>
<dbReference type="RefSeq" id="WP_376978366.1">
    <property type="nucleotide sequence ID" value="NZ_JBHLSV010000003.1"/>
</dbReference>
<feature type="transmembrane region" description="Helical" evidence="9">
    <location>
        <begin position="15"/>
        <end position="33"/>
    </location>
</feature>
<evidence type="ECO:0000256" key="6">
    <source>
        <dbReference type="ARBA" id="ARBA00022989"/>
    </source>
</evidence>
<dbReference type="PRINTS" id="PR00303">
    <property type="entry name" value="SECYTRNLCASE"/>
</dbReference>